<dbReference type="Pfam" id="PF04200">
    <property type="entry name" value="Lipoprotein_17"/>
    <property type="match status" value="3"/>
</dbReference>
<evidence type="ECO:0000313" key="2">
    <source>
        <dbReference type="EMBL" id="AAT27622.1"/>
    </source>
</evidence>
<feature type="domain" description="Lipoprotein-associated type-17" evidence="1">
    <location>
        <begin position="39"/>
        <end position="128"/>
    </location>
</feature>
<reference evidence="2 3" key="1">
    <citation type="journal article" date="2004" name="Genome Res.">
        <title>The complete genome and proteome of Mycoplasma mobile.</title>
        <authorList>
            <person name="Jaffe J.D."/>
            <person name="Stange-Thomann N."/>
            <person name="Smith C."/>
            <person name="DeCaprio D."/>
            <person name="Fisher S."/>
            <person name="Butler J."/>
            <person name="Calvo S."/>
            <person name="Elkins T."/>
            <person name="FitzGerald M.G."/>
            <person name="Hafez N."/>
            <person name="Kodira C.D."/>
            <person name="Major J."/>
            <person name="Wang S."/>
            <person name="Wilkinson J."/>
            <person name="Nicol R."/>
            <person name="Nusbaum C."/>
            <person name="Birren B."/>
            <person name="Berg H.C."/>
            <person name="Church G.M."/>
        </authorList>
    </citation>
    <scope>NUCLEOTIDE SEQUENCE [LARGE SCALE GENOMIC DNA]</scope>
    <source>
        <strain evidence="3">ATCC 43663 / 163K / NCTC 11711</strain>
    </source>
</reference>
<feature type="domain" description="Lipoprotein-associated type-17" evidence="1">
    <location>
        <begin position="165"/>
        <end position="257"/>
    </location>
</feature>
<proteinExistence type="predicted"/>
<sequence>MTKLKKSLLAFGSIAFTSSLTITIVSCSTASISDLQLVISKINSSKITASQNVFASSITSDEMILQNINLKTIPSVSTNINLIFQLVNGGNANDQTGSLDIKIIATNGTGVNQISIESQTLTVTGFLTQTQVNNTNLEILKNIFDRFETSLKNGVSSIVSARTQITSNETNPVIGSNTLPSKVSQSILNSTLIQGLQEFQSLNSASNSVNLTLEANYIDGSANDALGTIQISLQGTIAGNIPTISKSKSVTIGGFLKAEKNQILESNKNWIRDISKETIQNFANSNKEAFINDQGKLLLSTSLKNRNFSLRSSIKNDNLVMNYGSFSFFNTIINSNQDYSIVATISTGENISNDFEGSVLVDFQITIGNREIGTFFSSSLIEKVNLIGFKKSSSLHNTIFVRDKFNYRLSVLNTGEISAELNGFDTNLNPILEDLTRIVIPSTVEDIGGNIFKVKSIKDSAFINSNLIRLDLSNASNLESIGNFSFSNNKIENSIQIPASLKNIGENAFSNNLIKNINFGNASLSQLEKINKAAFLNNNLESFQVNGVFSSLNFIGENAFANSNPENSRLSTISLDSIINFLNDFTFTQDLTIEKGAFVRELKSDFWIPYQNLNALNRLHVLKNSIKFLSNQNNNGIDTSFGNVAVSNFKTNIQEKYEKNIK</sequence>
<dbReference type="AlphaFoldDB" id="Q6KIF4"/>
<dbReference type="EMBL" id="AE017308">
    <property type="protein sequence ID" value="AAT27622.1"/>
    <property type="molecule type" value="Genomic_DNA"/>
</dbReference>
<dbReference type="InterPro" id="IPR026906">
    <property type="entry name" value="LRR_5"/>
</dbReference>
<dbReference type="KEGG" id="mmo:MMOB1360"/>
<dbReference type="InterPro" id="IPR032675">
    <property type="entry name" value="LRR_dom_sf"/>
</dbReference>
<dbReference type="Pfam" id="PF13306">
    <property type="entry name" value="LRR_5"/>
    <property type="match status" value="1"/>
</dbReference>
<dbReference type="RefSeq" id="WP_011264656.1">
    <property type="nucleotide sequence ID" value="NC_006908.1"/>
</dbReference>
<dbReference type="Gene3D" id="3.80.10.10">
    <property type="entry name" value="Ribonuclease Inhibitor"/>
    <property type="match status" value="1"/>
</dbReference>
<evidence type="ECO:0000313" key="3">
    <source>
        <dbReference type="Proteomes" id="UP000009072"/>
    </source>
</evidence>
<dbReference type="InterPro" id="IPR007326">
    <property type="entry name" value="Lipoprotein-assoc_dom"/>
</dbReference>
<protein>
    <submittedName>
        <fullName evidence="2">Putative expressed membrane/lipoprotein</fullName>
    </submittedName>
</protein>
<dbReference type="OrthoDB" id="396815at2"/>
<dbReference type="PROSITE" id="PS51257">
    <property type="entry name" value="PROKAR_LIPOPROTEIN"/>
    <property type="match status" value="1"/>
</dbReference>
<organism evidence="2 3">
    <name type="scientific">Mycoplasma mobile (strain ATCC 43663 / 163K / NCTC 11711)</name>
    <name type="common">Mesomycoplasma mobile</name>
    <dbReference type="NCBI Taxonomy" id="267748"/>
    <lineage>
        <taxon>Bacteria</taxon>
        <taxon>Bacillati</taxon>
        <taxon>Mycoplasmatota</taxon>
        <taxon>Mycoplasmoidales</taxon>
        <taxon>Metamycoplasmataceae</taxon>
        <taxon>Mesomycoplasma</taxon>
    </lineage>
</organism>
<dbReference type="HOGENOM" id="CLU_414372_0_0_14"/>
<evidence type="ECO:0000259" key="1">
    <source>
        <dbReference type="Pfam" id="PF04200"/>
    </source>
</evidence>
<name>Q6KIF4_MYCM1</name>
<accession>Q6KIF4</accession>
<dbReference type="STRING" id="267748.MMOB1360"/>
<dbReference type="Proteomes" id="UP000009072">
    <property type="component" value="Chromosome"/>
</dbReference>
<gene>
    <name evidence="2" type="ordered locus">MMOB1360</name>
</gene>
<keyword evidence="2" id="KW-0449">Lipoprotein</keyword>
<keyword evidence="3" id="KW-1185">Reference proteome</keyword>
<feature type="domain" description="Lipoprotein-associated type-17" evidence="1">
    <location>
        <begin position="302"/>
        <end position="391"/>
    </location>
</feature>